<name>A0A9N9WCC3_9NEOP</name>
<evidence type="ECO:0000256" key="1">
    <source>
        <dbReference type="PROSITE-ProRule" id="PRU00182"/>
    </source>
</evidence>
<dbReference type="GO" id="GO:0003723">
    <property type="term" value="F:RNA binding"/>
    <property type="evidence" value="ECO:0007669"/>
    <property type="project" value="UniProtKB-KW"/>
</dbReference>
<evidence type="ECO:0000313" key="3">
    <source>
        <dbReference type="EMBL" id="CAG9787175.1"/>
    </source>
</evidence>
<protein>
    <recommendedName>
        <fullName evidence="2">Mitochondrial transcription rescue factor 1 C-terminal domain-containing protein</fullName>
    </recommendedName>
</protein>
<proteinExistence type="predicted"/>
<reference evidence="3" key="2">
    <citation type="submission" date="2022-10" db="EMBL/GenBank/DDBJ databases">
        <authorList>
            <consortium name="ENA_rothamsted_submissions"/>
            <consortium name="culmorum"/>
            <person name="King R."/>
        </authorList>
    </citation>
    <scope>NUCLEOTIDE SEQUENCE</scope>
</reference>
<organism evidence="3 4">
    <name type="scientific">Diatraea saccharalis</name>
    <name type="common">sugarcane borer</name>
    <dbReference type="NCBI Taxonomy" id="40085"/>
    <lineage>
        <taxon>Eukaryota</taxon>
        <taxon>Metazoa</taxon>
        <taxon>Ecdysozoa</taxon>
        <taxon>Arthropoda</taxon>
        <taxon>Hexapoda</taxon>
        <taxon>Insecta</taxon>
        <taxon>Pterygota</taxon>
        <taxon>Neoptera</taxon>
        <taxon>Endopterygota</taxon>
        <taxon>Lepidoptera</taxon>
        <taxon>Glossata</taxon>
        <taxon>Ditrysia</taxon>
        <taxon>Pyraloidea</taxon>
        <taxon>Crambidae</taxon>
        <taxon>Crambinae</taxon>
        <taxon>Diatraea</taxon>
    </lineage>
</organism>
<keyword evidence="1" id="KW-0694">RNA-binding</keyword>
<dbReference type="EMBL" id="OU893348">
    <property type="protein sequence ID" value="CAG9787175.1"/>
    <property type="molecule type" value="Genomic_DNA"/>
</dbReference>
<feature type="domain" description="Mitochondrial transcription rescue factor 1 C-terminal" evidence="2">
    <location>
        <begin position="81"/>
        <end position="172"/>
    </location>
</feature>
<reference evidence="3" key="1">
    <citation type="submission" date="2021-12" db="EMBL/GenBank/DDBJ databases">
        <authorList>
            <person name="King R."/>
        </authorList>
    </citation>
    <scope>NUCLEOTIDE SEQUENCE</scope>
</reference>
<dbReference type="AlphaFoldDB" id="A0A9N9WCC3"/>
<dbReference type="GO" id="GO:1903108">
    <property type="term" value="P:regulation of mitochondrial transcription"/>
    <property type="evidence" value="ECO:0007669"/>
    <property type="project" value="TreeGrafter"/>
</dbReference>
<gene>
    <name evidence="3" type="ORF">DIATSA_LOCUS5080</name>
</gene>
<dbReference type="GO" id="GO:0005739">
    <property type="term" value="C:mitochondrion"/>
    <property type="evidence" value="ECO:0007669"/>
    <property type="project" value="TreeGrafter"/>
</dbReference>
<evidence type="ECO:0000259" key="2">
    <source>
        <dbReference type="Pfam" id="PF25818"/>
    </source>
</evidence>
<dbReference type="PANTHER" id="PTHR13633:SF3">
    <property type="entry name" value="MITOCHONDRIAL TRANSCRIPTION RESCUE FACTOR 1"/>
    <property type="match status" value="1"/>
</dbReference>
<dbReference type="Pfam" id="PF25818">
    <property type="entry name" value="MTRES1_C"/>
    <property type="match status" value="1"/>
</dbReference>
<dbReference type="PANTHER" id="PTHR13633">
    <property type="entry name" value="MITOCHONDRIAL TRANSCRIPTION RESCUE FACTOR 1"/>
    <property type="match status" value="1"/>
</dbReference>
<evidence type="ECO:0000313" key="4">
    <source>
        <dbReference type="Proteomes" id="UP001153714"/>
    </source>
</evidence>
<dbReference type="InterPro" id="IPR057896">
    <property type="entry name" value="MTRES1_C"/>
</dbReference>
<keyword evidence="4" id="KW-1185">Reference proteome</keyword>
<dbReference type="PROSITE" id="PS50889">
    <property type="entry name" value="S4"/>
    <property type="match status" value="1"/>
</dbReference>
<sequence>MNNPWRRFLCRIRPISYSTPRLHRIIYQKAEVTSSPCIISGHSFLSIRFKSKKQSADSDDEDNFFEDATLSKDSKKIKFDTTSMRTDIILKSALGVARNKIEKAFYESKIRLNGRKILKKSASTKVGDEIDIIKGVSPKNSDHLYVSRVEILNASPNEDSITVTARRFKTLLIENYDKDAYKASEASNSGES</sequence>
<dbReference type="OrthoDB" id="4150at2759"/>
<dbReference type="Proteomes" id="UP001153714">
    <property type="component" value="Chromosome 17"/>
</dbReference>
<accession>A0A9N9WCC3</accession>